<organism evidence="6 7">
    <name type="scientific">Adhaeribacter rhizoryzae</name>
    <dbReference type="NCBI Taxonomy" id="2607907"/>
    <lineage>
        <taxon>Bacteria</taxon>
        <taxon>Pseudomonadati</taxon>
        <taxon>Bacteroidota</taxon>
        <taxon>Cytophagia</taxon>
        <taxon>Cytophagales</taxon>
        <taxon>Hymenobacteraceae</taxon>
        <taxon>Adhaeribacter</taxon>
    </lineage>
</organism>
<evidence type="ECO:0000256" key="1">
    <source>
        <dbReference type="ARBA" id="ARBA00009175"/>
    </source>
</evidence>
<gene>
    <name evidence="6" type="primary">modA</name>
    <name evidence="6" type="ORF">F0145_12175</name>
</gene>
<evidence type="ECO:0000256" key="3">
    <source>
        <dbReference type="ARBA" id="ARBA00022729"/>
    </source>
</evidence>
<dbReference type="GO" id="GO:0046872">
    <property type="term" value="F:metal ion binding"/>
    <property type="evidence" value="ECO:0007669"/>
    <property type="project" value="UniProtKB-KW"/>
</dbReference>
<dbReference type="RefSeq" id="WP_150088689.1">
    <property type="nucleotide sequence ID" value="NZ_VWSF01000008.1"/>
</dbReference>
<dbReference type="GO" id="GO:0030973">
    <property type="term" value="F:molybdate ion binding"/>
    <property type="evidence" value="ECO:0007669"/>
    <property type="project" value="InterPro"/>
</dbReference>
<feature type="binding site" evidence="4">
    <location>
        <position position="56"/>
    </location>
    <ligand>
        <name>molybdate</name>
        <dbReference type="ChEBI" id="CHEBI:36264"/>
    </ligand>
</feature>
<dbReference type="GO" id="GO:0015689">
    <property type="term" value="P:molybdate ion transport"/>
    <property type="evidence" value="ECO:0007669"/>
    <property type="project" value="InterPro"/>
</dbReference>
<dbReference type="InterPro" id="IPR050682">
    <property type="entry name" value="ModA/WtpA"/>
</dbReference>
<keyword evidence="3 5" id="KW-0732">Signal</keyword>
<dbReference type="NCBIfam" id="TIGR01256">
    <property type="entry name" value="modA"/>
    <property type="match status" value="1"/>
</dbReference>
<sequence>MLRFLFLTLLFLTYQIAQAQKIRVAVAANAQFVAQALKAAYEKETKTTVDFVFSSSGKLATQIEQGAPFDVFLSADTFYPNTLYRKGFTQGKPEVYAYGALVIWTTRNLDLTKGLQLIKDPTVKKIAIPNPQLAPYGDAARKAMQHYQLEPIAKPKLVFAESIAQANQYILSGVVDFGFTSKSVVLDPAIKGKGKYVSVNPTVYPPIAQSAVILKSARSRNLAQAQRFYKFLFSARAKLIFKQYGYSLN</sequence>
<dbReference type="PANTHER" id="PTHR30632">
    <property type="entry name" value="MOLYBDATE-BINDING PERIPLASMIC PROTEIN"/>
    <property type="match status" value="1"/>
</dbReference>
<comment type="similarity">
    <text evidence="1">Belongs to the bacterial solute-binding protein ModA family.</text>
</comment>
<dbReference type="PANTHER" id="PTHR30632:SF14">
    <property type="entry name" value="TUNGSTATE_MOLYBDATE_CHROMATE-BINDING PROTEIN MODA"/>
    <property type="match status" value="1"/>
</dbReference>
<dbReference type="Gene3D" id="3.40.190.10">
    <property type="entry name" value="Periplasmic binding protein-like II"/>
    <property type="match status" value="2"/>
</dbReference>
<dbReference type="EMBL" id="VWSF01000008">
    <property type="protein sequence ID" value="KAA5545686.1"/>
    <property type="molecule type" value="Genomic_DNA"/>
</dbReference>
<dbReference type="SUPFAM" id="SSF53850">
    <property type="entry name" value="Periplasmic binding protein-like II"/>
    <property type="match status" value="1"/>
</dbReference>
<name>A0A5M6DH16_9BACT</name>
<feature type="binding site" evidence="4">
    <location>
        <position position="163"/>
    </location>
    <ligand>
        <name>molybdate</name>
        <dbReference type="ChEBI" id="CHEBI:36264"/>
    </ligand>
</feature>
<feature type="signal peptide" evidence="5">
    <location>
        <begin position="1"/>
        <end position="19"/>
    </location>
</feature>
<keyword evidence="4" id="KW-0500">Molybdenum</keyword>
<feature type="chain" id="PRO_5024348308" evidence="5">
    <location>
        <begin position="20"/>
        <end position="249"/>
    </location>
</feature>
<keyword evidence="2 4" id="KW-0479">Metal-binding</keyword>
<dbReference type="PIRSF" id="PIRSF004846">
    <property type="entry name" value="ModA"/>
    <property type="match status" value="1"/>
</dbReference>
<dbReference type="AlphaFoldDB" id="A0A5M6DH16"/>
<dbReference type="CDD" id="cd13539">
    <property type="entry name" value="PBP2_AvModA"/>
    <property type="match status" value="1"/>
</dbReference>
<protein>
    <submittedName>
        <fullName evidence="6">Molybdate ABC transporter substrate-binding protein</fullName>
    </submittedName>
</protein>
<reference evidence="6 7" key="1">
    <citation type="submission" date="2019-09" db="EMBL/GenBank/DDBJ databases">
        <title>Genome sequence and assembly of Adhaeribacter sp.</title>
        <authorList>
            <person name="Chhetri G."/>
        </authorList>
    </citation>
    <scope>NUCLEOTIDE SEQUENCE [LARGE SCALE GENOMIC DNA]</scope>
    <source>
        <strain evidence="6 7">DK36</strain>
    </source>
</reference>
<evidence type="ECO:0000313" key="7">
    <source>
        <dbReference type="Proteomes" id="UP000323426"/>
    </source>
</evidence>
<evidence type="ECO:0000313" key="6">
    <source>
        <dbReference type="EMBL" id="KAA5545686.1"/>
    </source>
</evidence>
<keyword evidence="7" id="KW-1185">Reference proteome</keyword>
<proteinExistence type="inferred from homology"/>
<evidence type="ECO:0000256" key="4">
    <source>
        <dbReference type="PIRSR" id="PIRSR004846-1"/>
    </source>
</evidence>
<evidence type="ECO:0000256" key="5">
    <source>
        <dbReference type="SAM" id="SignalP"/>
    </source>
</evidence>
<dbReference type="Pfam" id="PF13531">
    <property type="entry name" value="SBP_bac_11"/>
    <property type="match status" value="1"/>
</dbReference>
<comment type="caution">
    <text evidence="6">The sequence shown here is derived from an EMBL/GenBank/DDBJ whole genome shotgun (WGS) entry which is preliminary data.</text>
</comment>
<dbReference type="InterPro" id="IPR044084">
    <property type="entry name" value="AvModA-like_subst-bd"/>
</dbReference>
<evidence type="ECO:0000256" key="2">
    <source>
        <dbReference type="ARBA" id="ARBA00022723"/>
    </source>
</evidence>
<accession>A0A5M6DH16</accession>
<dbReference type="InterPro" id="IPR005950">
    <property type="entry name" value="ModA"/>
</dbReference>
<dbReference type="Proteomes" id="UP000323426">
    <property type="component" value="Unassembled WGS sequence"/>
</dbReference>